<feature type="region of interest" description="Disordered" evidence="1">
    <location>
        <begin position="735"/>
        <end position="797"/>
    </location>
</feature>
<reference evidence="4 5" key="1">
    <citation type="submission" date="2010-05" db="EMBL/GenBank/DDBJ databases">
        <title>The Genome Sequence of Thecamonas trahens ATCC 50062.</title>
        <authorList>
            <consortium name="The Broad Institute Genome Sequencing Platform"/>
            <person name="Russ C."/>
            <person name="Cuomo C."/>
            <person name="Shea T."/>
            <person name="Young S.K."/>
            <person name="Zeng Q."/>
            <person name="Koehrsen M."/>
            <person name="Haas B."/>
            <person name="Borodovsky M."/>
            <person name="Guigo R."/>
            <person name="Alvarado L."/>
            <person name="Berlin A."/>
            <person name="Bochicchio J."/>
            <person name="Borenstein D."/>
            <person name="Chapman S."/>
            <person name="Chen Z."/>
            <person name="Freedman E."/>
            <person name="Gellesch M."/>
            <person name="Goldberg J."/>
            <person name="Griggs A."/>
            <person name="Gujja S."/>
            <person name="Heilman E."/>
            <person name="Heiman D."/>
            <person name="Hepburn T."/>
            <person name="Howarth C."/>
            <person name="Jen D."/>
            <person name="Larson L."/>
            <person name="Mehta T."/>
            <person name="Park D."/>
            <person name="Pearson M."/>
            <person name="Roberts A."/>
            <person name="Saif S."/>
            <person name="Shenoy N."/>
            <person name="Sisk P."/>
            <person name="Stolte C."/>
            <person name="Sykes S."/>
            <person name="Thomson T."/>
            <person name="Walk T."/>
            <person name="White J."/>
            <person name="Yandava C."/>
            <person name="Burger G."/>
            <person name="Gray M.W."/>
            <person name="Holland P.W.H."/>
            <person name="King N."/>
            <person name="Lang F.B.F."/>
            <person name="Roger A.J."/>
            <person name="Ruiz-Trillo I."/>
            <person name="Lander E."/>
            <person name="Nusbaum C."/>
        </authorList>
    </citation>
    <scope>NUCLEOTIDE SEQUENCE [LARGE SCALE GENOMIC DNA]</scope>
    <source>
        <strain evidence="4 5">ATCC 50062</strain>
    </source>
</reference>
<dbReference type="Pfam" id="PF00610">
    <property type="entry name" value="DEP"/>
    <property type="match status" value="1"/>
</dbReference>
<feature type="transmembrane region" description="Helical" evidence="2">
    <location>
        <begin position="239"/>
        <end position="260"/>
    </location>
</feature>
<feature type="transmembrane region" description="Helical" evidence="2">
    <location>
        <begin position="351"/>
        <end position="368"/>
    </location>
</feature>
<feature type="compositionally biased region" description="Polar residues" evidence="1">
    <location>
        <begin position="746"/>
        <end position="760"/>
    </location>
</feature>
<dbReference type="GO" id="GO:0035556">
    <property type="term" value="P:intracellular signal transduction"/>
    <property type="evidence" value="ECO:0007669"/>
    <property type="project" value="InterPro"/>
</dbReference>
<dbReference type="InterPro" id="IPR011990">
    <property type="entry name" value="TPR-like_helical_dom_sf"/>
</dbReference>
<evidence type="ECO:0000313" key="4">
    <source>
        <dbReference type="EMBL" id="KNC49351.1"/>
    </source>
</evidence>
<dbReference type="SMART" id="SM00049">
    <property type="entry name" value="DEP"/>
    <property type="match status" value="1"/>
</dbReference>
<evidence type="ECO:0000256" key="2">
    <source>
        <dbReference type="SAM" id="Phobius"/>
    </source>
</evidence>
<gene>
    <name evidence="4" type="ORF">AMSG_05350</name>
</gene>
<proteinExistence type="predicted"/>
<evidence type="ECO:0000256" key="1">
    <source>
        <dbReference type="SAM" id="MobiDB-lite"/>
    </source>
</evidence>
<keyword evidence="2" id="KW-0472">Membrane</keyword>
<accession>A0A0L0DB63</accession>
<dbReference type="GeneID" id="25564779"/>
<dbReference type="InterPro" id="IPR036388">
    <property type="entry name" value="WH-like_DNA-bd_sf"/>
</dbReference>
<name>A0A0L0DB63_THETB</name>
<organism evidence="4 5">
    <name type="scientific">Thecamonas trahens ATCC 50062</name>
    <dbReference type="NCBI Taxonomy" id="461836"/>
    <lineage>
        <taxon>Eukaryota</taxon>
        <taxon>Apusozoa</taxon>
        <taxon>Apusomonadida</taxon>
        <taxon>Apusomonadidae</taxon>
        <taxon>Thecamonas</taxon>
    </lineage>
</organism>
<protein>
    <recommendedName>
        <fullName evidence="3">DEP domain-containing protein</fullName>
    </recommendedName>
</protein>
<dbReference type="OrthoDB" id="2133778at2759"/>
<dbReference type="Gene3D" id="1.10.10.10">
    <property type="entry name" value="Winged helix-like DNA-binding domain superfamily/Winged helix DNA-binding domain"/>
    <property type="match status" value="1"/>
</dbReference>
<dbReference type="InterPro" id="IPR000591">
    <property type="entry name" value="DEP_dom"/>
</dbReference>
<dbReference type="RefSeq" id="XP_013757777.1">
    <property type="nucleotide sequence ID" value="XM_013902323.1"/>
</dbReference>
<feature type="region of interest" description="Disordered" evidence="1">
    <location>
        <begin position="1"/>
        <end position="48"/>
    </location>
</feature>
<feature type="transmembrane region" description="Helical" evidence="2">
    <location>
        <begin position="316"/>
        <end position="339"/>
    </location>
</feature>
<evidence type="ECO:0000313" key="5">
    <source>
        <dbReference type="Proteomes" id="UP000054408"/>
    </source>
</evidence>
<feature type="transmembrane region" description="Helical" evidence="2">
    <location>
        <begin position="182"/>
        <end position="204"/>
    </location>
</feature>
<dbReference type="Proteomes" id="UP000054408">
    <property type="component" value="Unassembled WGS sequence"/>
</dbReference>
<feature type="domain" description="DEP" evidence="3">
    <location>
        <begin position="1809"/>
        <end position="1884"/>
    </location>
</feature>
<dbReference type="PROSITE" id="PS50186">
    <property type="entry name" value="DEP"/>
    <property type="match status" value="1"/>
</dbReference>
<keyword evidence="5" id="KW-1185">Reference proteome</keyword>
<evidence type="ECO:0000259" key="3">
    <source>
        <dbReference type="PROSITE" id="PS50186"/>
    </source>
</evidence>
<feature type="compositionally biased region" description="Polar residues" evidence="1">
    <location>
        <begin position="997"/>
        <end position="1007"/>
    </location>
</feature>
<feature type="region of interest" description="Disordered" evidence="1">
    <location>
        <begin position="995"/>
        <end position="1084"/>
    </location>
</feature>
<feature type="compositionally biased region" description="Polar residues" evidence="1">
    <location>
        <begin position="1050"/>
        <end position="1062"/>
    </location>
</feature>
<dbReference type="SUPFAM" id="SSF46785">
    <property type="entry name" value="Winged helix' DNA-binding domain"/>
    <property type="match status" value="1"/>
</dbReference>
<keyword evidence="2" id="KW-1133">Transmembrane helix</keyword>
<keyword evidence="2" id="KW-0812">Transmembrane</keyword>
<dbReference type="InterPro" id="IPR036390">
    <property type="entry name" value="WH_DNA-bd_sf"/>
</dbReference>
<feature type="transmembrane region" description="Helical" evidence="2">
    <location>
        <begin position="412"/>
        <end position="431"/>
    </location>
</feature>
<dbReference type="Gene3D" id="1.25.40.10">
    <property type="entry name" value="Tetratricopeptide repeat domain"/>
    <property type="match status" value="1"/>
</dbReference>
<feature type="transmembrane region" description="Helical" evidence="2">
    <location>
        <begin position="469"/>
        <end position="487"/>
    </location>
</feature>
<feature type="compositionally biased region" description="Low complexity" evidence="1">
    <location>
        <begin position="768"/>
        <end position="797"/>
    </location>
</feature>
<sequence length="1884" mass="205591">MALDSPDATICPPYKRVRKYSPAGPGGADVVPASEAASPDGCRPLKDSLTASRSSLLSNEKPEYMESSTLATAKAVMQQNEQLDSSIRSLGGLNVEPSTTFLEVMVDREVSGQVASSITCTDNDDEVLFKLRGDRNAEDVPNTMHKRRRPTTRTRGFQRGIRGMVIGLVDASSKSNTAFQAAFRFFPALAIVIEFIQLVGLAVLVSRLRLPSPASTSLALLSLNMFVDHQQEISYSLLIVYGALNGCVLLGSGVMFGYMYTGAPAPPATLVSSVSNLCRVMSTILYVPSIHALLNPLLCQAMTHDKCLEDVGPLHALGAFAALVVHLLFATLMVANTYSADPESRDYARRAHTWLDLVALVVKTMIVFDAVSSSPLGKQASLYFMLTSVAFLAVMAIALQPYHWMAMNRVRVGFFSAVSFFLASLVMYSSYAAPEEAGTVASAVILLALPVGFGLGFVGMRPSFKSMLVSYHVSWMLSPLELGYVAADVYRYHLERLIASPQRMGLYGTYLVETLKEYDEADELFEAALATGVPGSHVIDTSVWHARLGAESTVATAHMELALRSAAERRLVVMTICTSTKLASEHATRMTFLHLRRLLREHADVAVLSARVHAAEMESHLLLHPNFPLTIQQLLRSWLGGERLSQLGHDSQYVVAKLHQFARDHRSMPDASVELLADVIRGPTSISRHSPLGAALTRPTEWRQLGEERVAEAAATSPAIMTPLATEVAGMVDIWEDDRTPGGGSTFSSTLRRRSGTWQTSRERLGTVPESEVPSPSPSSGASSSSSRLWRSGSTDGDDSLSSVLSKALCDFLQAMTWAGRSVSVAVLMVEHYNEVDPASHVVLRKLVKLAAALPVIVVTEAESGVGGCVLDDLAQSWSLVIGSRATPVSTLCRKYEFSNSLPQVAQVENIEVIRLKVNDASTTAAFAGIPFQVSLGSSAVPVCTICCTGMLVRPSEWQIMGAEPSVWHESDGGHSVASSTRLLEDMGYTHDAQVAHSRSTGIRSMLSSDSGESDDGDNSFGTLDIIAEAPPRPDGVATVDTDVAESPGEPTSTKRLQMSLSQKRRRLSWKDQAASRRHGRRASRRIAPELSTIRSEASLGFDSSMVSSVSLVSQIAPGTESVQQLLRHRSLHHIPGDYCVSTLRQVVVSVVECKVDDLGHGHKIDAVMCLLELAAVVGRSQYVTVLELAYERMQAEPVMLADAAACARVYAIESVCFGDAFGLAIEVGIVVVAGVDASARFSFCHASEHNALLATLVPDAYQHFAYQVGHALDESTHVLHSHPLAYMPYAVRAWDVQLLIKAHFELIRHEGTRTLDATRELLFLINRNDTAAGDTPLPAEMAQRREWLLASDAATHEIERGAGSAEVPRILTPHLDHKLASMPAKYSPSVSSFPERYFLESVDVHVSFEDRREALRAYMTELLRDPSDTLFDASHESEQVDDMLVILEQYITDPESQIAVDALRAKVELVRGDIRAARDAVVSGARHARKHKLARSATPAIQELLDVGGWILWSIADYAHARTWHKRAFQVAHMLQNPVQESYALAGLGFAERDLGRMRVAGSRLQQARRLAQWLGNAPWTAHIENALMGVHLGRGETEMAAELCHEVFAHCRIPSAVDKALVTLMEIAVLRHDDKAFDIAFATVLSETKSRATIADALMLVAVFEMQRVLLMRGPAMEATTSTPALYGYGSLELAVVRSRAISSRIQAVATTSNPHAGVRACSQVRQAALIAATLVAADVLARGQELADGVTETTPSPGVGGLIHGFAALQVHRLADVGRQDVDDTRDSNTLMQGRWDVLAYLHIIPRLRTDLVRTRRWWFRKYQGVFVASELVSWFVDSGFAASRSTAVIHAKHMFAFGLISHVYRAHQFQDEWKFFRFHV</sequence>
<feature type="transmembrane region" description="Helical" evidence="2">
    <location>
        <begin position="437"/>
        <end position="457"/>
    </location>
</feature>
<feature type="transmembrane region" description="Helical" evidence="2">
    <location>
        <begin position="380"/>
        <end position="400"/>
    </location>
</feature>
<dbReference type="EMBL" id="GL349455">
    <property type="protein sequence ID" value="KNC49351.1"/>
    <property type="molecule type" value="Genomic_DNA"/>
</dbReference>